<dbReference type="InterPro" id="IPR009363">
    <property type="entry name" value="Phage_Mu_Gp16"/>
</dbReference>
<evidence type="ECO:0000313" key="2">
    <source>
        <dbReference type="Proteomes" id="UP001597420"/>
    </source>
</evidence>
<proteinExistence type="predicted"/>
<evidence type="ECO:0000313" key="1">
    <source>
        <dbReference type="EMBL" id="MFD1805576.1"/>
    </source>
</evidence>
<organism evidence="1 2">
    <name type="scientific">Pasteurella oralis</name>
    <dbReference type="NCBI Taxonomy" id="1071947"/>
    <lineage>
        <taxon>Bacteria</taxon>
        <taxon>Pseudomonadati</taxon>
        <taxon>Pseudomonadota</taxon>
        <taxon>Gammaproteobacteria</taxon>
        <taxon>Pasteurellales</taxon>
        <taxon>Pasteurellaceae</taxon>
        <taxon>Pasteurella</taxon>
    </lineage>
</organism>
<name>A0ABW4NU98_9PAST</name>
<accession>A0ABW4NU98</accession>
<protein>
    <submittedName>
        <fullName evidence="1">Gp16 family protein</fullName>
    </submittedName>
</protein>
<reference evidence="2" key="1">
    <citation type="journal article" date="2019" name="Int. J. Syst. Evol. Microbiol.">
        <title>The Global Catalogue of Microorganisms (GCM) 10K type strain sequencing project: providing services to taxonomists for standard genome sequencing and annotation.</title>
        <authorList>
            <consortium name="The Broad Institute Genomics Platform"/>
            <consortium name="The Broad Institute Genome Sequencing Center for Infectious Disease"/>
            <person name="Wu L."/>
            <person name="Ma J."/>
        </authorList>
    </citation>
    <scope>NUCLEOTIDE SEQUENCE [LARGE SCALE GENOMIC DNA]</scope>
    <source>
        <strain evidence="2">CCM 7950</strain>
    </source>
</reference>
<sequence>MKKHLIQLVKIGQKQLAMQDEDYRAMLKRLTNKKSATLCSVPELHRVIYELQRKGAKIYTSAYLQNTRLNQTRAKSTISLKIYAIWHTMYQQGFLRDGSIQALNRYVHRILNKKSYPLWFMTVYALDNAHASHLLESLKNWHKRVMLEKLAQHGRLLDKNMVYDAVLSCYQQTIFHP</sequence>
<comment type="caution">
    <text evidence="1">The sequence shown here is derived from an EMBL/GenBank/DDBJ whole genome shotgun (WGS) entry which is preliminary data.</text>
</comment>
<dbReference type="Proteomes" id="UP001597420">
    <property type="component" value="Unassembled WGS sequence"/>
</dbReference>
<dbReference type="Pfam" id="PF06252">
    <property type="entry name" value="GemA"/>
    <property type="match status" value="1"/>
</dbReference>
<dbReference type="RefSeq" id="WP_379096546.1">
    <property type="nucleotide sequence ID" value="NZ_JBHUFP010000005.1"/>
</dbReference>
<keyword evidence="2" id="KW-1185">Reference proteome</keyword>
<gene>
    <name evidence="1" type="ORF">ACFSAV_04170</name>
</gene>
<dbReference type="EMBL" id="JBHUFP010000005">
    <property type="protein sequence ID" value="MFD1805576.1"/>
    <property type="molecule type" value="Genomic_DNA"/>
</dbReference>